<dbReference type="GO" id="GO:0031491">
    <property type="term" value="F:nucleosome binding"/>
    <property type="evidence" value="ECO:0007669"/>
    <property type="project" value="TreeGrafter"/>
</dbReference>
<dbReference type="FunCoup" id="A0A074YRH8">
    <property type="interactions" value="111"/>
</dbReference>
<dbReference type="InterPro" id="IPR011993">
    <property type="entry name" value="PH-like_dom_sf"/>
</dbReference>
<comment type="function">
    <text evidence="2">Histones H3 and H4 chaperone involved in the nucleosome formation and heterochromatin silencing. Required for the deposition of H3K56ac-carrying H3-H4 complex onto newly-replicated DNA. Plays a role in the transcriptional regulation of the cell-cycle dependent histone genes by creating a repressive structure at the core histone gene promoter.</text>
</comment>
<dbReference type="InParanoid" id="A0A074YRH8"/>
<dbReference type="Gene3D" id="2.30.29.120">
    <property type="match status" value="1"/>
</dbReference>
<evidence type="ECO:0000313" key="6">
    <source>
        <dbReference type="EMBL" id="KER00364.1"/>
    </source>
</evidence>
<evidence type="ECO:0000256" key="4">
    <source>
        <dbReference type="SAM" id="MobiDB-lite"/>
    </source>
</evidence>
<name>A0A074YRH8_AURSE</name>
<comment type="subunit">
    <text evidence="3">Interacts with histones H3 and H4.</text>
</comment>
<dbReference type="SMART" id="SM01287">
    <property type="entry name" value="Rtt106"/>
    <property type="match status" value="1"/>
</dbReference>
<dbReference type="OrthoDB" id="75754at2759"/>
<dbReference type="Gene3D" id="2.30.29.30">
    <property type="entry name" value="Pleckstrin-homology domain (PH domain)/Phosphotyrosine-binding domain (PTB)"/>
    <property type="match status" value="1"/>
</dbReference>
<feature type="domain" description="Histone chaperone RTT106/FACT complex subunit SPT16-like middle" evidence="5">
    <location>
        <begin position="254"/>
        <end position="349"/>
    </location>
</feature>
<dbReference type="InterPro" id="IPR050454">
    <property type="entry name" value="RTT106/SSRP1_HistChap/FACT"/>
</dbReference>
<feature type="compositionally biased region" description="Acidic residues" evidence="4">
    <location>
        <begin position="398"/>
        <end position="415"/>
    </location>
</feature>
<evidence type="ECO:0000256" key="1">
    <source>
        <dbReference type="ARBA" id="ARBA00006159"/>
    </source>
</evidence>
<keyword evidence="7" id="KW-1185">Reference proteome</keyword>
<dbReference type="RefSeq" id="XP_013348853.1">
    <property type="nucleotide sequence ID" value="XM_013493399.1"/>
</dbReference>
<dbReference type="SUPFAM" id="SSF50729">
    <property type="entry name" value="PH domain-like"/>
    <property type="match status" value="1"/>
</dbReference>
<dbReference type="PANTHER" id="PTHR45849">
    <property type="entry name" value="FACT COMPLEX SUBUNIT SSRP1"/>
    <property type="match status" value="1"/>
</dbReference>
<evidence type="ECO:0000313" key="7">
    <source>
        <dbReference type="Proteomes" id="UP000030641"/>
    </source>
</evidence>
<feature type="compositionally biased region" description="Low complexity" evidence="4">
    <location>
        <begin position="66"/>
        <end position="76"/>
    </location>
</feature>
<dbReference type="Pfam" id="PF08512">
    <property type="entry name" value="Rttp106-like_middle"/>
    <property type="match status" value="1"/>
</dbReference>
<gene>
    <name evidence="6" type="ORF">AUEXF2481DRAFT_75462</name>
</gene>
<organism evidence="6 7">
    <name type="scientific">Aureobasidium subglaciale (strain EXF-2481)</name>
    <name type="common">Aureobasidium pullulans var. subglaciale</name>
    <dbReference type="NCBI Taxonomy" id="1043005"/>
    <lineage>
        <taxon>Eukaryota</taxon>
        <taxon>Fungi</taxon>
        <taxon>Dikarya</taxon>
        <taxon>Ascomycota</taxon>
        <taxon>Pezizomycotina</taxon>
        <taxon>Dothideomycetes</taxon>
        <taxon>Dothideomycetidae</taxon>
        <taxon>Dothideales</taxon>
        <taxon>Saccotheciaceae</taxon>
        <taxon>Aureobasidium</taxon>
    </lineage>
</organism>
<accession>A0A074YRH8</accession>
<comment type="similarity">
    <text evidence="1">Belongs to the RTT106 family.</text>
</comment>
<dbReference type="GeneID" id="25371290"/>
<evidence type="ECO:0000256" key="3">
    <source>
        <dbReference type="ARBA" id="ARBA00038654"/>
    </source>
</evidence>
<dbReference type="HOGENOM" id="CLU_033828_0_0_1"/>
<evidence type="ECO:0000256" key="2">
    <source>
        <dbReference type="ARBA" id="ARBA00037550"/>
    </source>
</evidence>
<feature type="region of interest" description="Disordered" evidence="4">
    <location>
        <begin position="355"/>
        <end position="448"/>
    </location>
</feature>
<dbReference type="STRING" id="1043005.A0A074YRH8"/>
<dbReference type="PANTHER" id="PTHR45849:SF3">
    <property type="entry name" value="HISTONE CHAPERONE RTT106"/>
    <property type="match status" value="1"/>
</dbReference>
<proteinExistence type="inferred from homology"/>
<evidence type="ECO:0000259" key="5">
    <source>
        <dbReference type="SMART" id="SM01287"/>
    </source>
</evidence>
<protein>
    <recommendedName>
        <fullName evidence="5">Histone chaperone RTT106/FACT complex subunit SPT16-like middle domain-containing protein</fullName>
    </recommendedName>
</protein>
<dbReference type="InterPro" id="IPR013719">
    <property type="entry name" value="RTT106/SPT16-like_middle_dom"/>
</dbReference>
<feature type="compositionally biased region" description="Acidic residues" evidence="4">
    <location>
        <begin position="434"/>
        <end position="448"/>
    </location>
</feature>
<reference evidence="6 7" key="1">
    <citation type="journal article" date="2014" name="BMC Genomics">
        <title>Genome sequencing of four Aureobasidium pullulans varieties: biotechnological potential, stress tolerance, and description of new species.</title>
        <authorList>
            <person name="Gostin Ar C."/>
            <person name="Ohm R.A."/>
            <person name="Kogej T."/>
            <person name="Sonjak S."/>
            <person name="Turk M."/>
            <person name="Zajc J."/>
            <person name="Zalar P."/>
            <person name="Grube M."/>
            <person name="Sun H."/>
            <person name="Han J."/>
            <person name="Sharma A."/>
            <person name="Chiniquy J."/>
            <person name="Ngan C.Y."/>
            <person name="Lipzen A."/>
            <person name="Barry K."/>
            <person name="Grigoriev I.V."/>
            <person name="Gunde-Cimerman N."/>
        </authorList>
    </citation>
    <scope>NUCLEOTIDE SEQUENCE [LARGE SCALE GENOMIC DNA]</scope>
    <source>
        <strain evidence="6 7">EXF-2481</strain>
    </source>
</reference>
<dbReference type="OMA" id="AMPEAHR"/>
<dbReference type="GO" id="GO:0042393">
    <property type="term" value="F:histone binding"/>
    <property type="evidence" value="ECO:0007669"/>
    <property type="project" value="TreeGrafter"/>
</dbReference>
<dbReference type="EMBL" id="KL584749">
    <property type="protein sequence ID" value="KER00364.1"/>
    <property type="molecule type" value="Genomic_DNA"/>
</dbReference>
<feature type="region of interest" description="Disordered" evidence="4">
    <location>
        <begin position="44"/>
        <end position="76"/>
    </location>
</feature>
<dbReference type="AlphaFoldDB" id="A0A074YRH8"/>
<sequence length="448" mass="49038">MEAIHVAFGHDTALCDRILAAAKENRDQMQLFVDIAKYMSQYMSGKRAPDEDTTPAPDAKKRKTQASNASTASAVASPAPALNLTTTLNQKDVTNVLFSVPETSFAVPQRKKMTVQLAADPQRLEEGALRVVHEGSGINLAVPFSRIEQVFCLPVPEKATRQWNFVIFANQTLDLKTGDRAMEAEQIVWTMPETAPVNVKAASGFEPLDVDTYVTSTMRSLSACMLGHGKSVIIPNEQEFASAIPQSHRKGEAAYHVKAHKGSKDGYLFFLSVGIVWAFKKPLALFTFENIESISYTSVLQRTFNIVITTMPDPITGDKQDIEFSMLDQADFAGIDTYVKRHDLNDASMAADRRAKKLNINPKPKTEATDGDTTGTAAAEDDDDEMTELQKAEQALQDQEDEEEEDYDPGSEGESEGSGSDSEGEEGGGKGGGDDDEEVEEFDDEDEE</sequence>
<dbReference type="Proteomes" id="UP000030641">
    <property type="component" value="Unassembled WGS sequence"/>
</dbReference>